<dbReference type="InterPro" id="IPR027417">
    <property type="entry name" value="P-loop_NTPase"/>
</dbReference>
<evidence type="ECO:0000256" key="2">
    <source>
        <dbReference type="ARBA" id="ARBA00022741"/>
    </source>
</evidence>
<reference evidence="5" key="1">
    <citation type="submission" date="2022-05" db="EMBL/GenBank/DDBJ databases">
        <title>Jatrophihabitans sp. SB3-54 whole genome sequence.</title>
        <authorList>
            <person name="Suh M.K."/>
            <person name="Eom M.K."/>
            <person name="Kim J.S."/>
            <person name="Kim H.S."/>
            <person name="Do H.E."/>
            <person name="Shin Y.K."/>
            <person name="Lee J.-S."/>
        </authorList>
    </citation>
    <scope>NUCLEOTIDE SEQUENCE</scope>
    <source>
        <strain evidence="5">SB3-54</strain>
    </source>
</reference>
<dbReference type="InterPro" id="IPR003593">
    <property type="entry name" value="AAA+_ATPase"/>
</dbReference>
<accession>A0ABY7JVT2</accession>
<dbReference type="InterPro" id="IPR051120">
    <property type="entry name" value="ABC_AA/LPS_Transport"/>
</dbReference>
<dbReference type="GO" id="GO:0005524">
    <property type="term" value="F:ATP binding"/>
    <property type="evidence" value="ECO:0007669"/>
    <property type="project" value="UniProtKB-KW"/>
</dbReference>
<feature type="domain" description="ABC transporter" evidence="4">
    <location>
        <begin position="5"/>
        <end position="238"/>
    </location>
</feature>
<gene>
    <name evidence="5" type="ORF">M6B22_19365</name>
</gene>
<evidence type="ECO:0000313" key="5">
    <source>
        <dbReference type="EMBL" id="WAX56665.1"/>
    </source>
</evidence>
<dbReference type="SMART" id="SM00382">
    <property type="entry name" value="AAA"/>
    <property type="match status" value="1"/>
</dbReference>
<dbReference type="RefSeq" id="WP_269443197.1">
    <property type="nucleotide sequence ID" value="NZ_CP097463.1"/>
</dbReference>
<dbReference type="PROSITE" id="PS50893">
    <property type="entry name" value="ABC_TRANSPORTER_2"/>
    <property type="match status" value="1"/>
</dbReference>
<dbReference type="PANTHER" id="PTHR45772">
    <property type="entry name" value="CONSERVED COMPONENT OF ABC TRANSPORTER FOR NATURAL AMINO ACIDS-RELATED"/>
    <property type="match status" value="1"/>
</dbReference>
<dbReference type="EMBL" id="CP097463">
    <property type="protein sequence ID" value="WAX56665.1"/>
    <property type="molecule type" value="Genomic_DNA"/>
</dbReference>
<evidence type="ECO:0000259" key="4">
    <source>
        <dbReference type="PROSITE" id="PS50893"/>
    </source>
</evidence>
<organism evidence="5 6">
    <name type="scientific">Jatrophihabitans cynanchi</name>
    <dbReference type="NCBI Taxonomy" id="2944128"/>
    <lineage>
        <taxon>Bacteria</taxon>
        <taxon>Bacillati</taxon>
        <taxon>Actinomycetota</taxon>
        <taxon>Actinomycetes</taxon>
        <taxon>Jatrophihabitantales</taxon>
        <taxon>Jatrophihabitantaceae</taxon>
        <taxon>Jatrophihabitans</taxon>
    </lineage>
</organism>
<dbReference type="Gene3D" id="3.40.50.300">
    <property type="entry name" value="P-loop containing nucleotide triphosphate hydrolases"/>
    <property type="match status" value="1"/>
</dbReference>
<evidence type="ECO:0000256" key="3">
    <source>
        <dbReference type="ARBA" id="ARBA00022840"/>
    </source>
</evidence>
<name>A0ABY7JVT2_9ACTN</name>
<dbReference type="SUPFAM" id="SSF52540">
    <property type="entry name" value="P-loop containing nucleoside triphosphate hydrolases"/>
    <property type="match status" value="1"/>
</dbReference>
<keyword evidence="6" id="KW-1185">Reference proteome</keyword>
<dbReference type="PANTHER" id="PTHR45772:SF7">
    <property type="entry name" value="AMINO ACID ABC TRANSPORTER ATP-BINDING PROTEIN"/>
    <property type="match status" value="1"/>
</dbReference>
<keyword evidence="1" id="KW-0813">Transport</keyword>
<protein>
    <submittedName>
        <fullName evidence="5">ATP-binding cassette domain-containing protein</fullName>
    </submittedName>
</protein>
<dbReference type="Proteomes" id="UP001164693">
    <property type="component" value="Chromosome"/>
</dbReference>
<dbReference type="Pfam" id="PF00005">
    <property type="entry name" value="ABC_tran"/>
    <property type="match status" value="1"/>
</dbReference>
<evidence type="ECO:0000256" key="1">
    <source>
        <dbReference type="ARBA" id="ARBA00022448"/>
    </source>
</evidence>
<sequence>MTALLELDSLSKRFGQVLVADRLSLDVPVGTTLGIVGPNGAGKTSLFAMVSGELRPDGGDIKLAGRSVLGLDTARRVRLGIGRTHQVPRPFTGMTVFENVLVAAHQGGGLRSGAATCGALDVLERTGLADQANTLAGRLGLLSRKRLEVARALATGPDLLLLDEVAGGLTEPEVAQLVTLVREINASGVTIIWIEHVVRALLSTVDRLVCLALGRLIADGDPIQVLGRADVKELFLGTDSTVIDPLAADGGP</sequence>
<dbReference type="InterPro" id="IPR003439">
    <property type="entry name" value="ABC_transporter-like_ATP-bd"/>
</dbReference>
<proteinExistence type="predicted"/>
<evidence type="ECO:0000313" key="6">
    <source>
        <dbReference type="Proteomes" id="UP001164693"/>
    </source>
</evidence>
<keyword evidence="2" id="KW-0547">Nucleotide-binding</keyword>
<keyword evidence="3 5" id="KW-0067">ATP-binding</keyword>